<dbReference type="NCBIfam" id="TIGR01444">
    <property type="entry name" value="fkbM_fam"/>
    <property type="match status" value="1"/>
</dbReference>
<protein>
    <submittedName>
        <fullName evidence="2">Methyltransferase, FkbM family</fullName>
    </submittedName>
</protein>
<sequence length="248" mass="28635">MKGLFNYYKEQEFIKRDKFSIVKDQQGFKVKNADFDFTLRSKGSDWNVFKQIFQYQEYKSLVKTLQLNQVEPTVILDLGANIGLTTLYFKKFFPNAEVICLEPDRKNFAQLSLNTATLAKVTLINAAVWNKCAPLIEDNAFRGGDDWSKSYKEENKDITSTQIEGITIHNILKQHNKNHIDVLKIDIEGAERFIFNESSSDLSFLTVTRVIALEIHDEFNIRETINQILKNYGFILFEAGELTIGIKK</sequence>
<dbReference type="PANTHER" id="PTHR34203:SF15">
    <property type="entry name" value="SLL1173 PROTEIN"/>
    <property type="match status" value="1"/>
</dbReference>
<keyword evidence="3" id="KW-1185">Reference proteome</keyword>
<dbReference type="InterPro" id="IPR029063">
    <property type="entry name" value="SAM-dependent_MTases_sf"/>
</dbReference>
<keyword evidence="2" id="KW-0808">Transferase</keyword>
<name>A0A1H9N7A0_9SPHI</name>
<evidence type="ECO:0000313" key="2">
    <source>
        <dbReference type="EMBL" id="SER31768.1"/>
    </source>
</evidence>
<organism evidence="2 3">
    <name type="scientific">Pedobacter rhizosphaerae</name>
    <dbReference type="NCBI Taxonomy" id="390241"/>
    <lineage>
        <taxon>Bacteria</taxon>
        <taxon>Pseudomonadati</taxon>
        <taxon>Bacteroidota</taxon>
        <taxon>Sphingobacteriia</taxon>
        <taxon>Sphingobacteriales</taxon>
        <taxon>Sphingobacteriaceae</taxon>
        <taxon>Pedobacter</taxon>
    </lineage>
</organism>
<keyword evidence="2" id="KW-0489">Methyltransferase</keyword>
<evidence type="ECO:0000259" key="1">
    <source>
        <dbReference type="Pfam" id="PF05050"/>
    </source>
</evidence>
<dbReference type="SUPFAM" id="SSF53335">
    <property type="entry name" value="S-adenosyl-L-methionine-dependent methyltransferases"/>
    <property type="match status" value="1"/>
</dbReference>
<dbReference type="AlphaFoldDB" id="A0A1H9N7A0"/>
<dbReference type="GO" id="GO:0008168">
    <property type="term" value="F:methyltransferase activity"/>
    <property type="evidence" value="ECO:0007669"/>
    <property type="project" value="UniProtKB-KW"/>
</dbReference>
<feature type="domain" description="Methyltransferase FkbM" evidence="1">
    <location>
        <begin position="77"/>
        <end position="235"/>
    </location>
</feature>
<reference evidence="2 3" key="1">
    <citation type="submission" date="2016-10" db="EMBL/GenBank/DDBJ databases">
        <authorList>
            <person name="de Groot N.N."/>
        </authorList>
    </citation>
    <scope>NUCLEOTIDE SEQUENCE [LARGE SCALE GENOMIC DNA]</scope>
    <source>
        <strain evidence="2 3">DSM 18610</strain>
    </source>
</reference>
<dbReference type="Proteomes" id="UP000199572">
    <property type="component" value="Unassembled WGS sequence"/>
</dbReference>
<dbReference type="PANTHER" id="PTHR34203">
    <property type="entry name" value="METHYLTRANSFERASE, FKBM FAMILY PROTEIN"/>
    <property type="match status" value="1"/>
</dbReference>
<dbReference type="Pfam" id="PF05050">
    <property type="entry name" value="Methyltransf_21"/>
    <property type="match status" value="1"/>
</dbReference>
<dbReference type="Gene3D" id="3.40.50.150">
    <property type="entry name" value="Vaccinia Virus protein VP39"/>
    <property type="match status" value="1"/>
</dbReference>
<gene>
    <name evidence="2" type="ORF">SAMN04488023_10782</name>
</gene>
<dbReference type="GO" id="GO:0032259">
    <property type="term" value="P:methylation"/>
    <property type="evidence" value="ECO:0007669"/>
    <property type="project" value="UniProtKB-KW"/>
</dbReference>
<evidence type="ECO:0000313" key="3">
    <source>
        <dbReference type="Proteomes" id="UP000199572"/>
    </source>
</evidence>
<dbReference type="InterPro" id="IPR006342">
    <property type="entry name" value="FkbM_mtfrase"/>
</dbReference>
<accession>A0A1H9N7A0</accession>
<dbReference type="InterPro" id="IPR052514">
    <property type="entry name" value="SAM-dependent_MTase"/>
</dbReference>
<dbReference type="RefSeq" id="WP_175474504.1">
    <property type="nucleotide sequence ID" value="NZ_FOGG01000007.1"/>
</dbReference>
<dbReference type="STRING" id="390241.SAMN04488023_10782"/>
<proteinExistence type="predicted"/>
<dbReference type="EMBL" id="FOGG01000007">
    <property type="protein sequence ID" value="SER31768.1"/>
    <property type="molecule type" value="Genomic_DNA"/>
</dbReference>